<protein>
    <recommendedName>
        <fullName evidence="2 9">Acyl-homoserine-lactone synthase</fullName>
        <ecNumber evidence="1 9">2.3.1.184</ecNumber>
    </recommendedName>
    <alternativeName>
        <fullName evidence="9">Autoinducer synthesis protein</fullName>
    </alternativeName>
</protein>
<dbReference type="InterPro" id="IPR001690">
    <property type="entry name" value="Autoind_synthase"/>
</dbReference>
<dbReference type="SUPFAM" id="SSF55729">
    <property type="entry name" value="Acyl-CoA N-acyltransferases (Nat)"/>
    <property type="match status" value="1"/>
</dbReference>
<dbReference type="EC" id="2.3.1.184" evidence="1 9"/>
<evidence type="ECO:0000256" key="9">
    <source>
        <dbReference type="RuleBase" id="RU361135"/>
    </source>
</evidence>
<dbReference type="PROSITE" id="PS51187">
    <property type="entry name" value="AUTOINDUCER_SYNTH_2"/>
    <property type="match status" value="1"/>
</dbReference>
<proteinExistence type="inferred from homology"/>
<keyword evidence="3 8" id="KW-0673">Quorum sensing</keyword>
<evidence type="ECO:0000256" key="7">
    <source>
        <dbReference type="ARBA" id="ARBA00048576"/>
    </source>
</evidence>
<dbReference type="AlphaFoldDB" id="A0A3M3ZXD8"/>
<evidence type="ECO:0000256" key="3">
    <source>
        <dbReference type="ARBA" id="ARBA00022654"/>
    </source>
</evidence>
<evidence type="ECO:0000256" key="8">
    <source>
        <dbReference type="PROSITE-ProRule" id="PRU00533"/>
    </source>
</evidence>
<dbReference type="InterPro" id="IPR018311">
    <property type="entry name" value="Autoind_synth_CS"/>
</dbReference>
<comment type="similarity">
    <text evidence="8 9">Belongs to the autoinducer synthase family.</text>
</comment>
<evidence type="ECO:0000256" key="4">
    <source>
        <dbReference type="ARBA" id="ARBA00022679"/>
    </source>
</evidence>
<dbReference type="PRINTS" id="PR01549">
    <property type="entry name" value="AUTOINDCRSYN"/>
</dbReference>
<evidence type="ECO:0000313" key="11">
    <source>
        <dbReference type="Proteomes" id="UP000279372"/>
    </source>
</evidence>
<dbReference type="GO" id="GO:0007165">
    <property type="term" value="P:signal transduction"/>
    <property type="evidence" value="ECO:0007669"/>
    <property type="project" value="TreeGrafter"/>
</dbReference>
<evidence type="ECO:0000313" key="10">
    <source>
        <dbReference type="EMBL" id="RMO98484.1"/>
    </source>
</evidence>
<dbReference type="Proteomes" id="UP000279372">
    <property type="component" value="Unassembled WGS sequence"/>
</dbReference>
<dbReference type="PROSITE" id="PS00949">
    <property type="entry name" value="AUTOINDUCER_SYNTH_1"/>
    <property type="match status" value="1"/>
</dbReference>
<evidence type="ECO:0000256" key="5">
    <source>
        <dbReference type="ARBA" id="ARBA00022691"/>
    </source>
</evidence>
<dbReference type="Gene3D" id="3.40.630.30">
    <property type="match status" value="1"/>
</dbReference>
<dbReference type="PANTHER" id="PTHR39322:SF1">
    <property type="entry name" value="ISOVALERYL-HOMOSERINE LACTONE SYNTHASE"/>
    <property type="match status" value="1"/>
</dbReference>
<keyword evidence="6 8" id="KW-0071">Autoinducer synthesis</keyword>
<gene>
    <name evidence="10" type="ORF">ALQ33_02749</name>
</gene>
<reference evidence="10 11" key="1">
    <citation type="submission" date="2018-08" db="EMBL/GenBank/DDBJ databases">
        <title>Recombination of ecologically and evolutionarily significant loci maintains genetic cohesion in the Pseudomonas syringae species complex.</title>
        <authorList>
            <person name="Dillon M."/>
            <person name="Thakur S."/>
            <person name="Almeida R.N.D."/>
            <person name="Weir B.S."/>
            <person name="Guttman D.S."/>
        </authorList>
    </citation>
    <scope>NUCLEOTIDE SEQUENCE [LARGE SCALE GENOMIC DNA]</scope>
    <source>
        <strain evidence="10 11">ICMP 8902</strain>
    </source>
</reference>
<dbReference type="GO" id="GO:0061579">
    <property type="term" value="F:N-acyl homoserine lactone synthase activity"/>
    <property type="evidence" value="ECO:0007669"/>
    <property type="project" value="UniProtKB-UniRule"/>
</dbReference>
<name>A0A3M3ZXD8_9PSED</name>
<accession>A0A3M3ZXD8</accession>
<evidence type="ECO:0000256" key="2">
    <source>
        <dbReference type="ARBA" id="ARBA00018768"/>
    </source>
</evidence>
<comment type="caution">
    <text evidence="10">The sequence shown here is derived from an EMBL/GenBank/DDBJ whole genome shotgun (WGS) entry which is preliminary data.</text>
</comment>
<dbReference type="Pfam" id="PF00765">
    <property type="entry name" value="Autoind_synth"/>
    <property type="match status" value="1"/>
</dbReference>
<evidence type="ECO:0000256" key="6">
    <source>
        <dbReference type="ARBA" id="ARBA00022929"/>
    </source>
</evidence>
<organism evidence="10 11">
    <name type="scientific">Pseudomonas syringae pv. philadelphi</name>
    <dbReference type="NCBI Taxonomy" id="251706"/>
    <lineage>
        <taxon>Bacteria</taxon>
        <taxon>Pseudomonadati</taxon>
        <taxon>Pseudomonadota</taxon>
        <taxon>Gammaproteobacteria</taxon>
        <taxon>Pseudomonadales</taxon>
        <taxon>Pseudomonadaceae</taxon>
        <taxon>Pseudomonas</taxon>
    </lineage>
</organism>
<sequence length="236" mass="26042">MWAVYKTESTMSNGFLFQVASYTDMPVELLESVYALRKKIFSDRLEWDVHVSHAFEFDAYDNVRATYLVGSWNGIALAGLRLINTCDPYMVEGPFRSFFDYQAPKASLVAESSRFFVDTAVARSLGILQAPLTEMLLFSMHNHAASSGLGSIITVVSKAMARIVRKSGWEYRVLSTGEASPGETVLLLDMPVTADNHQRLLANIALRQGIGEGLLQWPIALRASDSLQQPQVGSAA</sequence>
<keyword evidence="4 9" id="KW-0808">Transferase</keyword>
<dbReference type="InterPro" id="IPR016181">
    <property type="entry name" value="Acyl_CoA_acyltransferase"/>
</dbReference>
<dbReference type="GO" id="GO:0009372">
    <property type="term" value="P:quorum sensing"/>
    <property type="evidence" value="ECO:0007669"/>
    <property type="project" value="UniProtKB-UniRule"/>
</dbReference>
<comment type="catalytic activity">
    <reaction evidence="7 9">
        <text>a fatty acyl-[ACP] + S-adenosyl-L-methionine = an N-acyl-L-homoserine lactone + S-methyl-5'-thioadenosine + holo-[ACP] + H(+)</text>
        <dbReference type="Rhea" id="RHEA:10096"/>
        <dbReference type="Rhea" id="RHEA-COMP:9685"/>
        <dbReference type="Rhea" id="RHEA-COMP:14125"/>
        <dbReference type="ChEBI" id="CHEBI:15378"/>
        <dbReference type="ChEBI" id="CHEBI:17509"/>
        <dbReference type="ChEBI" id="CHEBI:55474"/>
        <dbReference type="ChEBI" id="CHEBI:59789"/>
        <dbReference type="ChEBI" id="CHEBI:64479"/>
        <dbReference type="ChEBI" id="CHEBI:138651"/>
        <dbReference type="EC" id="2.3.1.184"/>
    </reaction>
</comment>
<keyword evidence="5 9" id="KW-0949">S-adenosyl-L-methionine</keyword>
<dbReference type="PANTHER" id="PTHR39322">
    <property type="entry name" value="ACYL-HOMOSERINE-LACTONE SYNTHASE"/>
    <property type="match status" value="1"/>
</dbReference>
<evidence type="ECO:0000256" key="1">
    <source>
        <dbReference type="ARBA" id="ARBA00012340"/>
    </source>
</evidence>
<dbReference type="EMBL" id="RBQB01000007">
    <property type="protein sequence ID" value="RMO98484.1"/>
    <property type="molecule type" value="Genomic_DNA"/>
</dbReference>